<feature type="region of interest" description="Disordered" evidence="1">
    <location>
        <begin position="1"/>
        <end position="33"/>
    </location>
</feature>
<gene>
    <name evidence="2" type="ORF">PR048_023168</name>
</gene>
<sequence length="442" mass="49777">MQGRGKREFPEKKLADQRHRLTRFPHEKNPGVAPLGIEPGSPRWEASSLTAQLPRPLEHNVRILSELVGGVATGRGLWGGRVGEAGRVTQQTVYGSTVALETPRTWVYEAAPGIALTFLKGTFPRRIGLLNAKPCQNCFIQEKKRSGRYSQIWTPLNIEVFRADESGRDPREDPPTNGIVRHYSHMRKSGVTRPGMEPGSPRWEARRLTAQSPWPQDDTMSSYAAPECLVDSRVITDSKRHDLRRNQPETRWNGHFHTNGWRNIDEDSQEDLIPVGKWSPGKPSKERPQRRYRCPCDVSLSPPSGNDDVVTWWNIRYACPGEGMSSELSIEQLRNARMGKTGDPRENRPTSGITRHDSHVQKSGSDPAGNRTGFALRLVHPIRPHNIEVSSTDESVMGRIWSNGQEQACPEKTRQPMTTFLASENPDDLTRCQTQFALVGYE</sequence>
<reference evidence="2 3" key="1">
    <citation type="submission" date="2023-02" db="EMBL/GenBank/DDBJ databases">
        <title>LHISI_Scaffold_Assembly.</title>
        <authorList>
            <person name="Stuart O.P."/>
            <person name="Cleave R."/>
            <person name="Magrath M.J.L."/>
            <person name="Mikheyev A.S."/>
        </authorList>
    </citation>
    <scope>NUCLEOTIDE SEQUENCE [LARGE SCALE GENOMIC DNA]</scope>
    <source>
        <strain evidence="2">Daus_M_001</strain>
        <tissue evidence="2">Leg muscle</tissue>
    </source>
</reference>
<evidence type="ECO:0000256" key="1">
    <source>
        <dbReference type="SAM" id="MobiDB-lite"/>
    </source>
</evidence>
<organism evidence="2 3">
    <name type="scientific">Dryococelus australis</name>
    <dbReference type="NCBI Taxonomy" id="614101"/>
    <lineage>
        <taxon>Eukaryota</taxon>
        <taxon>Metazoa</taxon>
        <taxon>Ecdysozoa</taxon>
        <taxon>Arthropoda</taxon>
        <taxon>Hexapoda</taxon>
        <taxon>Insecta</taxon>
        <taxon>Pterygota</taxon>
        <taxon>Neoptera</taxon>
        <taxon>Polyneoptera</taxon>
        <taxon>Phasmatodea</taxon>
        <taxon>Verophasmatodea</taxon>
        <taxon>Anareolatae</taxon>
        <taxon>Phasmatidae</taxon>
        <taxon>Eurycanthinae</taxon>
        <taxon>Dryococelus</taxon>
    </lineage>
</organism>
<feature type="region of interest" description="Disordered" evidence="1">
    <location>
        <begin position="337"/>
        <end position="372"/>
    </location>
</feature>
<keyword evidence="3" id="KW-1185">Reference proteome</keyword>
<feature type="region of interest" description="Disordered" evidence="1">
    <location>
        <begin position="165"/>
        <end position="202"/>
    </location>
</feature>
<protein>
    <submittedName>
        <fullName evidence="2">Uncharacterized protein</fullName>
    </submittedName>
</protein>
<accession>A0ABQ9GTC3</accession>
<dbReference type="EMBL" id="JARBHB010000009">
    <property type="protein sequence ID" value="KAJ8875273.1"/>
    <property type="molecule type" value="Genomic_DNA"/>
</dbReference>
<proteinExistence type="predicted"/>
<evidence type="ECO:0000313" key="3">
    <source>
        <dbReference type="Proteomes" id="UP001159363"/>
    </source>
</evidence>
<feature type="compositionally biased region" description="Basic and acidic residues" evidence="1">
    <location>
        <begin position="165"/>
        <end position="174"/>
    </location>
</feature>
<evidence type="ECO:0000313" key="2">
    <source>
        <dbReference type="EMBL" id="KAJ8875273.1"/>
    </source>
</evidence>
<dbReference type="Proteomes" id="UP001159363">
    <property type="component" value="Chromosome 8"/>
</dbReference>
<feature type="compositionally biased region" description="Basic and acidic residues" evidence="1">
    <location>
        <begin position="340"/>
        <end position="360"/>
    </location>
</feature>
<feature type="compositionally biased region" description="Basic and acidic residues" evidence="1">
    <location>
        <begin position="1"/>
        <end position="29"/>
    </location>
</feature>
<name>A0ABQ9GTC3_9NEOP</name>
<comment type="caution">
    <text evidence="2">The sequence shown here is derived from an EMBL/GenBank/DDBJ whole genome shotgun (WGS) entry which is preliminary data.</text>
</comment>